<name>A0ABS6RYI7_9BACT</name>
<dbReference type="PANTHER" id="PTHR43081">
    <property type="entry name" value="ADENYLATE CYCLASE, TERMINAL-DIFFERENTIATION SPECIFIC-RELATED"/>
    <property type="match status" value="1"/>
</dbReference>
<dbReference type="SMART" id="SM00240">
    <property type="entry name" value="FHA"/>
    <property type="match status" value="2"/>
</dbReference>
<dbReference type="PANTHER" id="PTHR43081:SF1">
    <property type="entry name" value="ADENYLATE CYCLASE, TERMINAL-DIFFERENTIATION SPECIFIC"/>
    <property type="match status" value="1"/>
</dbReference>
<dbReference type="PROSITE" id="PS50006">
    <property type="entry name" value="FHA_DOMAIN"/>
    <property type="match status" value="2"/>
</dbReference>
<feature type="domain" description="FHA" evidence="1">
    <location>
        <begin position="249"/>
        <end position="298"/>
    </location>
</feature>
<dbReference type="EMBL" id="JABXWD010000140">
    <property type="protein sequence ID" value="MBV6341704.1"/>
    <property type="molecule type" value="Genomic_DNA"/>
</dbReference>
<dbReference type="InterPro" id="IPR050697">
    <property type="entry name" value="Adenylyl/Guanylyl_Cyclase_3/4"/>
</dbReference>
<sequence>MPLPPKDQKPWIGGTPEERTENFNMEQLLEKKKKIESLLHNKYTKWVTIMFTDLEGSTVLTEEAGDLALRTVIKNQNDIIHPIINKFRGTYVKSIGDGTLSYFESARNAVEAAVDIQRAVARHNIREEDMLKIHLRIGLNTGNCIVEHNDVFGDVVNVAQRFEAMANTGEIYLSEETFNTLDETYKQLCSYIKTANIKGKKEAFKVYMAMWEHTAADKIVADKLDAVPVLRIERDGYPPFTIPIKEEELLIGRTSDCDISLTEQFVSRHHAHVFLLDGAYYVEDLQSQTGITLNDKVITSSVLKHGDVINIGPSIAITFLQSHSDDSVTMRSTQDKLRKEISKIVAHYEQESYSVIVLQNNSEIQQHSISTGGLMIGRSGTCNIHLPEQVVSAKHARLWYDNKAIYIVDLNSTNGVFLNGIQIPSDKPIKLNTTDKVEIGPFILKLIASDPNDNPYE</sequence>
<evidence type="ECO:0000259" key="2">
    <source>
        <dbReference type="PROSITE" id="PS50125"/>
    </source>
</evidence>
<evidence type="ECO:0000259" key="1">
    <source>
        <dbReference type="PROSITE" id="PS50006"/>
    </source>
</evidence>
<dbReference type="RefSeq" id="WP_218252333.1">
    <property type="nucleotide sequence ID" value="NZ_JABXWD010000140.1"/>
</dbReference>
<dbReference type="Pfam" id="PF00211">
    <property type="entry name" value="Guanylate_cyc"/>
    <property type="match status" value="1"/>
</dbReference>
<dbReference type="InterPro" id="IPR000253">
    <property type="entry name" value="FHA_dom"/>
</dbReference>
<feature type="domain" description="FHA" evidence="1">
    <location>
        <begin position="374"/>
        <end position="423"/>
    </location>
</feature>
<gene>
    <name evidence="3" type="ORF">HWQ67_08905</name>
</gene>
<feature type="domain" description="Guanylate cyclase" evidence="2">
    <location>
        <begin position="48"/>
        <end position="163"/>
    </location>
</feature>
<dbReference type="CDD" id="cd07302">
    <property type="entry name" value="CHD"/>
    <property type="match status" value="1"/>
</dbReference>
<dbReference type="SMART" id="SM00044">
    <property type="entry name" value="CYCc"/>
    <property type="match status" value="1"/>
</dbReference>
<dbReference type="Proteomes" id="UP001196980">
    <property type="component" value="Unassembled WGS sequence"/>
</dbReference>
<dbReference type="CDD" id="cd00060">
    <property type="entry name" value="FHA"/>
    <property type="match status" value="2"/>
</dbReference>
<comment type="caution">
    <text evidence="3">The sequence shown here is derived from an EMBL/GenBank/DDBJ whole genome shotgun (WGS) entry which is preliminary data.</text>
</comment>
<evidence type="ECO:0000313" key="3">
    <source>
        <dbReference type="EMBL" id="MBV6341704.1"/>
    </source>
</evidence>
<proteinExistence type="predicted"/>
<keyword evidence="4" id="KW-1185">Reference proteome</keyword>
<evidence type="ECO:0000313" key="4">
    <source>
        <dbReference type="Proteomes" id="UP001196980"/>
    </source>
</evidence>
<dbReference type="Pfam" id="PF00498">
    <property type="entry name" value="FHA"/>
    <property type="match status" value="2"/>
</dbReference>
<dbReference type="InterPro" id="IPR001054">
    <property type="entry name" value="A/G_cyclase"/>
</dbReference>
<accession>A0ABS6RYI7</accession>
<protein>
    <submittedName>
        <fullName evidence="3">FHA domain-containing protein</fullName>
    </submittedName>
</protein>
<reference evidence="3 4" key="1">
    <citation type="journal article" date="2020" name="J Geophys Res Biogeosci">
        <title>Magnetotaxis as an Adaptation to Enable Bacterial Shuttling of Microbial Sulfur and Sulfur Cycling Across Aquatic Oxic#Anoxic Interfaces.</title>
        <authorList>
            <person name="Li J."/>
            <person name="Liu P."/>
            <person name="Wang J."/>
            <person name="Roberts A.P."/>
            <person name="Pan Y."/>
        </authorList>
    </citation>
    <scope>NUCLEOTIDE SEQUENCE [LARGE SCALE GENOMIC DNA]</scope>
    <source>
        <strain evidence="3 4">MYR-1_YQ</strain>
    </source>
</reference>
<organism evidence="3 4">
    <name type="scientific">Candidatus Magnetobacterium casense</name>
    <dbReference type="NCBI Taxonomy" id="1455061"/>
    <lineage>
        <taxon>Bacteria</taxon>
        <taxon>Pseudomonadati</taxon>
        <taxon>Nitrospirota</taxon>
        <taxon>Thermodesulfovibrionia</taxon>
        <taxon>Thermodesulfovibrionales</taxon>
        <taxon>Candidatus Magnetobacteriaceae</taxon>
        <taxon>Candidatus Magnetobacterium</taxon>
    </lineage>
</organism>
<dbReference type="PROSITE" id="PS50125">
    <property type="entry name" value="GUANYLATE_CYCLASE_2"/>
    <property type="match status" value="1"/>
</dbReference>